<dbReference type="STRING" id="1802117.A3J54_02490"/>
<gene>
    <name evidence="1" type="ORF">A3J54_02490</name>
</gene>
<name>A0A1G2G856_9BACT</name>
<accession>A0A1G2G856</accession>
<evidence type="ECO:0000313" key="1">
    <source>
        <dbReference type="EMBL" id="OGZ46071.1"/>
    </source>
</evidence>
<reference evidence="1 2" key="1">
    <citation type="journal article" date="2016" name="Nat. Commun.">
        <title>Thousands of microbial genomes shed light on interconnected biogeochemical processes in an aquifer system.</title>
        <authorList>
            <person name="Anantharaman K."/>
            <person name="Brown C.T."/>
            <person name="Hug L.A."/>
            <person name="Sharon I."/>
            <person name="Castelle C.J."/>
            <person name="Probst A.J."/>
            <person name="Thomas B.C."/>
            <person name="Singh A."/>
            <person name="Wilkins M.J."/>
            <person name="Karaoz U."/>
            <person name="Brodie E.L."/>
            <person name="Williams K.H."/>
            <person name="Hubbard S.S."/>
            <person name="Banfield J.F."/>
        </authorList>
    </citation>
    <scope>NUCLEOTIDE SEQUENCE [LARGE SCALE GENOMIC DNA]</scope>
</reference>
<dbReference type="Pfam" id="PF08843">
    <property type="entry name" value="AbiEii"/>
    <property type="match status" value="1"/>
</dbReference>
<dbReference type="EMBL" id="MHNN01000015">
    <property type="protein sequence ID" value="OGZ46071.1"/>
    <property type="molecule type" value="Genomic_DNA"/>
</dbReference>
<proteinExistence type="predicted"/>
<evidence type="ECO:0008006" key="3">
    <source>
        <dbReference type="Google" id="ProtNLM"/>
    </source>
</evidence>
<sequence length="251" mass="29433">MADMMLPQSKDAVHKAWLYRVLAGIYDDAFLADTLAFKGGTCAAMLGYLDRFSIDLDFDYRGEQSGLAKTRTRMEYVFHELGLTMRDQSKVVPQYFLKYEAPESYRNTIKIDVAILPPKANTYEAKRFHEIDRVITCQTLETMVANKLVALIDRYEHNEAIAGRDLYDIHHFFLKGYRYNEGVIHERTKKDTEHFFADLTTFVEKHITDEIITQDLNTLLSYEKFSKIRKILKRETLMFLRDEEKRIKTGE</sequence>
<dbReference type="AlphaFoldDB" id="A0A1G2G856"/>
<evidence type="ECO:0000313" key="2">
    <source>
        <dbReference type="Proteomes" id="UP000176576"/>
    </source>
</evidence>
<dbReference type="InterPro" id="IPR014942">
    <property type="entry name" value="AbiEii"/>
</dbReference>
<dbReference type="Proteomes" id="UP000176576">
    <property type="component" value="Unassembled WGS sequence"/>
</dbReference>
<dbReference type="Gene3D" id="3.10.450.620">
    <property type="entry name" value="JHP933, nucleotidyltransferase-like core domain"/>
    <property type="match status" value="1"/>
</dbReference>
<organism evidence="1 2">
    <name type="scientific">Candidatus Ryanbacteria bacterium RIFCSPHIGHO2_02_FULL_45_13b</name>
    <dbReference type="NCBI Taxonomy" id="1802117"/>
    <lineage>
        <taxon>Bacteria</taxon>
        <taxon>Candidatus Ryaniibacteriota</taxon>
    </lineage>
</organism>
<protein>
    <recommendedName>
        <fullName evidence="3">Nucleotidyl transferase AbiEii/AbiGii toxin family protein</fullName>
    </recommendedName>
</protein>
<comment type="caution">
    <text evidence="1">The sequence shown here is derived from an EMBL/GenBank/DDBJ whole genome shotgun (WGS) entry which is preliminary data.</text>
</comment>